<sequence>MAKVSEAQLKASKKWDEKHKEQKKYIVARSQAKRFIRKLATQEDLKNLKKLIEVKENNMNKESIFAVLSKKANLSAQEEDYALVWDEEYIDGRIADILNGKYKFGNKIVDFDEAKNYNSSLQSELDNLKEEKVALLNHDFSKISNCVAGDVINNKPYALVCTLWRK</sequence>
<evidence type="ECO:0000256" key="1">
    <source>
        <dbReference type="SAM" id="Coils"/>
    </source>
</evidence>
<dbReference type="RefSeq" id="WP_110445749.1">
    <property type="nucleotide sequence ID" value="NZ_QGLG01000002.1"/>
</dbReference>
<protein>
    <submittedName>
        <fullName evidence="2">Uncharacterized protein</fullName>
    </submittedName>
</protein>
<evidence type="ECO:0000313" key="3">
    <source>
        <dbReference type="Proteomes" id="UP000247698"/>
    </source>
</evidence>
<organism evidence="2 3">
    <name type="scientific">Lactobacillus melliventris</name>
    <dbReference type="NCBI Taxonomy" id="1218507"/>
    <lineage>
        <taxon>Bacteria</taxon>
        <taxon>Bacillati</taxon>
        <taxon>Bacillota</taxon>
        <taxon>Bacilli</taxon>
        <taxon>Lactobacillales</taxon>
        <taxon>Lactobacillaceae</taxon>
        <taxon>Lactobacillus</taxon>
    </lineage>
</organism>
<evidence type="ECO:0000313" key="2">
    <source>
        <dbReference type="EMBL" id="PXY84124.1"/>
    </source>
</evidence>
<dbReference type="Proteomes" id="UP000247698">
    <property type="component" value="Unassembled WGS sequence"/>
</dbReference>
<gene>
    <name evidence="2" type="ORF">DK873_02875</name>
</gene>
<dbReference type="EMBL" id="QGLG01000002">
    <property type="protein sequence ID" value="PXY84124.1"/>
    <property type="molecule type" value="Genomic_DNA"/>
</dbReference>
<keyword evidence="1" id="KW-0175">Coiled coil</keyword>
<comment type="caution">
    <text evidence="2">The sequence shown here is derived from an EMBL/GenBank/DDBJ whole genome shotgun (WGS) entry which is preliminary data.</text>
</comment>
<feature type="coiled-coil region" evidence="1">
    <location>
        <begin position="111"/>
        <end position="138"/>
    </location>
</feature>
<reference evidence="2 3" key="1">
    <citation type="submission" date="2018-05" db="EMBL/GenBank/DDBJ databases">
        <title>Reference genomes for bee gut microbiota database.</title>
        <authorList>
            <person name="Ellegaard K.M."/>
        </authorList>
    </citation>
    <scope>NUCLEOTIDE SEQUENCE [LARGE SCALE GENOMIC DNA]</scope>
    <source>
        <strain evidence="2 3">ESL0184</strain>
    </source>
</reference>
<keyword evidence="3" id="KW-1185">Reference proteome</keyword>
<name>A0ABX5N1Z5_9LACO</name>
<accession>A0ABX5N1Z5</accession>
<proteinExistence type="predicted"/>